<organism evidence="15 16">
    <name type="scientific">Camelimonas lactis</name>
    <dbReference type="NCBI Taxonomy" id="659006"/>
    <lineage>
        <taxon>Bacteria</taxon>
        <taxon>Pseudomonadati</taxon>
        <taxon>Pseudomonadota</taxon>
        <taxon>Alphaproteobacteria</taxon>
        <taxon>Hyphomicrobiales</taxon>
        <taxon>Chelatococcaceae</taxon>
        <taxon>Camelimonas</taxon>
    </lineage>
</organism>
<feature type="domain" description="OmpR/PhoB-type" evidence="14">
    <location>
        <begin position="161"/>
        <end position="262"/>
    </location>
</feature>
<dbReference type="InterPro" id="IPR036388">
    <property type="entry name" value="WH-like_DNA-bd_sf"/>
</dbReference>
<dbReference type="GO" id="GO:0000156">
    <property type="term" value="F:phosphorelay response regulator activity"/>
    <property type="evidence" value="ECO:0007669"/>
    <property type="project" value="TreeGrafter"/>
</dbReference>
<keyword evidence="5" id="KW-0805">Transcription regulation</keyword>
<dbReference type="PROSITE" id="PS51755">
    <property type="entry name" value="OMPR_PHOB"/>
    <property type="match status" value="1"/>
</dbReference>
<evidence type="ECO:0000256" key="10">
    <source>
        <dbReference type="PROSITE-ProRule" id="PRU00169"/>
    </source>
</evidence>
<evidence type="ECO:0000256" key="3">
    <source>
        <dbReference type="ARBA" id="ARBA00022553"/>
    </source>
</evidence>
<evidence type="ECO:0000259" key="14">
    <source>
        <dbReference type="PROSITE" id="PS51755"/>
    </source>
</evidence>
<dbReference type="CDD" id="cd00383">
    <property type="entry name" value="trans_reg_C"/>
    <property type="match status" value="1"/>
</dbReference>
<keyword evidence="16" id="KW-1185">Reference proteome</keyword>
<dbReference type="AlphaFoldDB" id="A0A4R2GT58"/>
<evidence type="ECO:0000256" key="7">
    <source>
        <dbReference type="ARBA" id="ARBA00023159"/>
    </source>
</evidence>
<dbReference type="InterPro" id="IPR001867">
    <property type="entry name" value="OmpR/PhoB-type_DNA-bd"/>
</dbReference>
<dbReference type="CDD" id="cd17574">
    <property type="entry name" value="REC_OmpR"/>
    <property type="match status" value="1"/>
</dbReference>
<protein>
    <recommendedName>
        <fullName evidence="9">Regulatory protein VirG</fullName>
    </recommendedName>
</protein>
<feature type="region of interest" description="Disordered" evidence="12">
    <location>
        <begin position="1"/>
        <end position="27"/>
    </location>
</feature>
<dbReference type="OrthoDB" id="9784252at2"/>
<keyword evidence="7" id="KW-0010">Activator</keyword>
<keyword evidence="4" id="KW-0902">Two-component regulatory system</keyword>
<dbReference type="SMART" id="SM00448">
    <property type="entry name" value="REC"/>
    <property type="match status" value="1"/>
</dbReference>
<evidence type="ECO:0000256" key="2">
    <source>
        <dbReference type="ARBA" id="ARBA00022490"/>
    </source>
</evidence>
<feature type="domain" description="Response regulatory" evidence="13">
    <location>
        <begin position="34"/>
        <end position="147"/>
    </location>
</feature>
<dbReference type="Proteomes" id="UP000294881">
    <property type="component" value="Unassembled WGS sequence"/>
</dbReference>
<dbReference type="Pfam" id="PF00486">
    <property type="entry name" value="Trans_reg_C"/>
    <property type="match status" value="1"/>
</dbReference>
<evidence type="ECO:0000313" key="15">
    <source>
        <dbReference type="EMBL" id="TCO13650.1"/>
    </source>
</evidence>
<dbReference type="Gene3D" id="6.10.250.690">
    <property type="match status" value="1"/>
</dbReference>
<dbReference type="InterPro" id="IPR011006">
    <property type="entry name" value="CheY-like_superfamily"/>
</dbReference>
<dbReference type="Gene3D" id="1.10.10.10">
    <property type="entry name" value="Winged helix-like DNA-binding domain superfamily/Winged helix DNA-binding domain"/>
    <property type="match status" value="1"/>
</dbReference>
<evidence type="ECO:0000313" key="16">
    <source>
        <dbReference type="Proteomes" id="UP000294881"/>
    </source>
</evidence>
<keyword evidence="8" id="KW-0804">Transcription</keyword>
<evidence type="ECO:0000256" key="1">
    <source>
        <dbReference type="ARBA" id="ARBA00004496"/>
    </source>
</evidence>
<dbReference type="SUPFAM" id="SSF46894">
    <property type="entry name" value="C-terminal effector domain of the bipartite response regulators"/>
    <property type="match status" value="1"/>
</dbReference>
<dbReference type="InterPro" id="IPR001789">
    <property type="entry name" value="Sig_transdc_resp-reg_receiver"/>
</dbReference>
<dbReference type="GO" id="GO:0000976">
    <property type="term" value="F:transcription cis-regulatory region binding"/>
    <property type="evidence" value="ECO:0007669"/>
    <property type="project" value="TreeGrafter"/>
</dbReference>
<evidence type="ECO:0000259" key="13">
    <source>
        <dbReference type="PROSITE" id="PS50110"/>
    </source>
</evidence>
<dbReference type="InterPro" id="IPR016032">
    <property type="entry name" value="Sig_transdc_resp-reg_C-effctor"/>
</dbReference>
<evidence type="ECO:0000256" key="5">
    <source>
        <dbReference type="ARBA" id="ARBA00023015"/>
    </source>
</evidence>
<dbReference type="SMART" id="SM00862">
    <property type="entry name" value="Trans_reg_C"/>
    <property type="match status" value="1"/>
</dbReference>
<dbReference type="GO" id="GO:0006355">
    <property type="term" value="P:regulation of DNA-templated transcription"/>
    <property type="evidence" value="ECO:0007669"/>
    <property type="project" value="InterPro"/>
</dbReference>
<dbReference type="FunFam" id="3.40.50.2300:FF:000001">
    <property type="entry name" value="DNA-binding response regulator PhoB"/>
    <property type="match status" value="1"/>
</dbReference>
<keyword evidence="3 10" id="KW-0597">Phosphoprotein</keyword>
<keyword evidence="2" id="KW-0963">Cytoplasm</keyword>
<feature type="modified residue" description="4-aspartylphosphate" evidence="10">
    <location>
        <position position="83"/>
    </location>
</feature>
<evidence type="ECO:0000256" key="9">
    <source>
        <dbReference type="ARBA" id="ARBA00067337"/>
    </source>
</evidence>
<evidence type="ECO:0000256" key="11">
    <source>
        <dbReference type="PROSITE-ProRule" id="PRU01091"/>
    </source>
</evidence>
<gene>
    <name evidence="15" type="ORF">EV666_10516</name>
</gene>
<evidence type="ECO:0000256" key="6">
    <source>
        <dbReference type="ARBA" id="ARBA00023125"/>
    </source>
</evidence>
<reference evidence="15 16" key="1">
    <citation type="submission" date="2019-03" db="EMBL/GenBank/DDBJ databases">
        <title>Genomic Encyclopedia of Type Strains, Phase IV (KMG-IV): sequencing the most valuable type-strain genomes for metagenomic binning, comparative biology and taxonomic classification.</title>
        <authorList>
            <person name="Goeker M."/>
        </authorList>
    </citation>
    <scope>NUCLEOTIDE SEQUENCE [LARGE SCALE GENOMIC DNA]</scope>
    <source>
        <strain evidence="15 16">DSM 22958</strain>
    </source>
</reference>
<dbReference type="SUPFAM" id="SSF52172">
    <property type="entry name" value="CheY-like"/>
    <property type="match status" value="1"/>
</dbReference>
<keyword evidence="6 11" id="KW-0238">DNA-binding</keyword>
<feature type="DNA-binding region" description="OmpR/PhoB-type" evidence="11">
    <location>
        <begin position="161"/>
        <end position="262"/>
    </location>
</feature>
<dbReference type="InterPro" id="IPR039420">
    <property type="entry name" value="WalR-like"/>
</dbReference>
<dbReference type="Gene3D" id="3.40.50.2300">
    <property type="match status" value="1"/>
</dbReference>
<accession>A0A4R2GT58</accession>
<sequence>MQQPGRPARTGADEPGQDVAPDHGLEGPGLDYGRVLIVDDDPEIRLLVARFLQRHGYQVAGAPDGVAMMAALAHGDVDLVILDLMLPGRSGFDLCRDVRAASQIPIVMLTARGDEADRIRGLEGGADDYIAKPFSPRELLARVRAVLRRARAASGGRAADNAVVTFDGWVMDLRRRELFSPPGVLIDLSTGEFDLLAVFVEHANRVLSREALMQFAKTRTSDDPFDRTIDVQISRLRRKLGADASGGQLIKTVRGAGYMLAAEARRQHGEA</sequence>
<dbReference type="PANTHER" id="PTHR48111">
    <property type="entry name" value="REGULATOR OF RPOS"/>
    <property type="match status" value="1"/>
</dbReference>
<dbReference type="PANTHER" id="PTHR48111:SF4">
    <property type="entry name" value="DNA-BINDING DUAL TRANSCRIPTIONAL REGULATOR OMPR"/>
    <property type="match status" value="1"/>
</dbReference>
<dbReference type="EMBL" id="SLWL01000005">
    <property type="protein sequence ID" value="TCO13650.1"/>
    <property type="molecule type" value="Genomic_DNA"/>
</dbReference>
<dbReference type="RefSeq" id="WP_132005466.1">
    <property type="nucleotide sequence ID" value="NZ_JBHUNN010000002.1"/>
</dbReference>
<evidence type="ECO:0000256" key="8">
    <source>
        <dbReference type="ARBA" id="ARBA00023163"/>
    </source>
</evidence>
<name>A0A4R2GT58_9HYPH</name>
<comment type="caution">
    <text evidence="15">The sequence shown here is derived from an EMBL/GenBank/DDBJ whole genome shotgun (WGS) entry which is preliminary data.</text>
</comment>
<dbReference type="FunFam" id="1.10.10.10:FF:000099">
    <property type="entry name" value="Two-component system response regulator TorR"/>
    <property type="match status" value="1"/>
</dbReference>
<dbReference type="GO" id="GO:0032993">
    <property type="term" value="C:protein-DNA complex"/>
    <property type="evidence" value="ECO:0007669"/>
    <property type="project" value="TreeGrafter"/>
</dbReference>
<dbReference type="Pfam" id="PF00072">
    <property type="entry name" value="Response_reg"/>
    <property type="match status" value="1"/>
</dbReference>
<dbReference type="GO" id="GO:0005829">
    <property type="term" value="C:cytosol"/>
    <property type="evidence" value="ECO:0007669"/>
    <property type="project" value="TreeGrafter"/>
</dbReference>
<proteinExistence type="predicted"/>
<comment type="subcellular location">
    <subcellularLocation>
        <location evidence="1">Cytoplasm</location>
    </subcellularLocation>
</comment>
<dbReference type="PROSITE" id="PS50110">
    <property type="entry name" value="RESPONSE_REGULATORY"/>
    <property type="match status" value="1"/>
</dbReference>
<evidence type="ECO:0000256" key="4">
    <source>
        <dbReference type="ARBA" id="ARBA00023012"/>
    </source>
</evidence>
<evidence type="ECO:0000256" key="12">
    <source>
        <dbReference type="SAM" id="MobiDB-lite"/>
    </source>
</evidence>